<organism evidence="3">
    <name type="scientific">Ixodes ricinus</name>
    <name type="common">Common tick</name>
    <name type="synonym">Acarus ricinus</name>
    <dbReference type="NCBI Taxonomy" id="34613"/>
    <lineage>
        <taxon>Eukaryota</taxon>
        <taxon>Metazoa</taxon>
        <taxon>Ecdysozoa</taxon>
        <taxon>Arthropoda</taxon>
        <taxon>Chelicerata</taxon>
        <taxon>Arachnida</taxon>
        <taxon>Acari</taxon>
        <taxon>Parasitiformes</taxon>
        <taxon>Ixodida</taxon>
        <taxon>Ixodoidea</taxon>
        <taxon>Ixodidae</taxon>
        <taxon>Ixodinae</taxon>
        <taxon>Ixodes</taxon>
    </lineage>
</organism>
<name>A0A6B0U9X8_IXORI</name>
<feature type="chain" id="PRO_5025602863" evidence="2">
    <location>
        <begin position="22"/>
        <end position="107"/>
    </location>
</feature>
<feature type="signal peptide" evidence="2">
    <location>
        <begin position="1"/>
        <end position="21"/>
    </location>
</feature>
<proteinExistence type="predicted"/>
<evidence type="ECO:0000256" key="2">
    <source>
        <dbReference type="SAM" id="SignalP"/>
    </source>
</evidence>
<dbReference type="EMBL" id="GIFC01007279">
    <property type="protein sequence ID" value="MXU89362.1"/>
    <property type="molecule type" value="Transcribed_RNA"/>
</dbReference>
<keyword evidence="2" id="KW-0732">Signal</keyword>
<evidence type="ECO:0000256" key="1">
    <source>
        <dbReference type="SAM" id="MobiDB-lite"/>
    </source>
</evidence>
<dbReference type="AlphaFoldDB" id="A0A6B0U9X8"/>
<protein>
    <submittedName>
        <fullName evidence="3">Putative secreted protein</fullName>
    </submittedName>
</protein>
<sequence length="107" mass="11355">MPAPLPLALSILLLSPTASSAFPGGVSCECCLSLAMDAPPTGRWPPVDHFAETCPSPLTVSGRLSAQESSLRFGPSRGVHEPQTPLSEGQEDSRLCTSMSCRWARMK</sequence>
<evidence type="ECO:0000313" key="3">
    <source>
        <dbReference type="EMBL" id="MXU89362.1"/>
    </source>
</evidence>
<accession>A0A6B0U9X8</accession>
<reference evidence="3" key="1">
    <citation type="submission" date="2019-12" db="EMBL/GenBank/DDBJ databases">
        <title>An insight into the sialome of adult female Ixodes ricinus ticks feeding for 6 days.</title>
        <authorList>
            <person name="Perner J."/>
            <person name="Ribeiro J.M.C."/>
        </authorList>
    </citation>
    <scope>NUCLEOTIDE SEQUENCE</scope>
    <source>
        <strain evidence="3">Semi-engorged</strain>
        <tissue evidence="3">Salivary glands</tissue>
    </source>
</reference>
<feature type="region of interest" description="Disordered" evidence="1">
    <location>
        <begin position="65"/>
        <end position="92"/>
    </location>
</feature>